<dbReference type="AlphaFoldDB" id="S3KH46"/>
<proteinExistence type="predicted"/>
<evidence type="ECO:0000313" key="3">
    <source>
        <dbReference type="Proteomes" id="UP000014541"/>
    </source>
</evidence>
<keyword evidence="3" id="KW-1185">Reference proteome</keyword>
<accession>S3KH46</accession>
<keyword evidence="1" id="KW-0472">Membrane</keyword>
<gene>
    <name evidence="2" type="ORF">HMPREF9194_01893</name>
</gene>
<name>S3KH46_TREMA</name>
<feature type="transmembrane region" description="Helical" evidence="1">
    <location>
        <begin position="206"/>
        <end position="226"/>
    </location>
</feature>
<dbReference type="HOGENOM" id="CLU_1025888_0_0_12"/>
<dbReference type="EMBL" id="ATFF01000006">
    <property type="protein sequence ID" value="EPF31542.1"/>
    <property type="molecule type" value="Genomic_DNA"/>
</dbReference>
<comment type="caution">
    <text evidence="2">The sequence shown here is derived from an EMBL/GenBank/DDBJ whole genome shotgun (WGS) entry which is preliminary data.</text>
</comment>
<keyword evidence="1" id="KW-0812">Transmembrane</keyword>
<evidence type="ECO:0000313" key="2">
    <source>
        <dbReference type="EMBL" id="EPF31542.1"/>
    </source>
</evidence>
<keyword evidence="1" id="KW-1133">Transmembrane helix</keyword>
<organism evidence="2 3">
    <name type="scientific">Treponema maltophilum ATCC 51939</name>
    <dbReference type="NCBI Taxonomy" id="1125699"/>
    <lineage>
        <taxon>Bacteria</taxon>
        <taxon>Pseudomonadati</taxon>
        <taxon>Spirochaetota</taxon>
        <taxon>Spirochaetia</taxon>
        <taxon>Spirochaetales</taxon>
        <taxon>Treponemataceae</taxon>
        <taxon>Treponema</taxon>
    </lineage>
</organism>
<dbReference type="OrthoDB" id="1551146at2"/>
<dbReference type="STRING" id="1125699.HMPREF9194_01893"/>
<protein>
    <submittedName>
        <fullName evidence="2">Uncharacterized protein</fullName>
    </submittedName>
</protein>
<sequence length="279" mass="32463">MRTFRLIKSIKEFKFRYVLCIFIMLPFCASCKQGEKTDFILQEEADFAQNWLERLRAGDYEYAYNHADEELKADLTPEVFESFVLVYPKENVKKLSLLRWNYSKAQSLNSAGLVRYSFYYEYEFENGDFVIAEVLCERNDGVLMTVGAALKRTTESQRNVNKLTLKNKSAKHYAVLFLMFLTFLYSVCMLVVCIRTRFPLRQKIPWLLFISVGFGAVDINWTTGMIHIQLLHIHLLSAAALIRSDFAWHIVFGIPVGAILFWFKRKKILAAAKNNNEVV</sequence>
<evidence type="ECO:0000256" key="1">
    <source>
        <dbReference type="SAM" id="Phobius"/>
    </source>
</evidence>
<dbReference type="Proteomes" id="UP000014541">
    <property type="component" value="Unassembled WGS sequence"/>
</dbReference>
<dbReference type="PATRIC" id="fig|1125699.3.peg.1912"/>
<dbReference type="RefSeq" id="WP_016526151.1">
    <property type="nucleotide sequence ID" value="NZ_KE332518.1"/>
</dbReference>
<dbReference type="eggNOG" id="ENOG5031Z1K">
    <property type="taxonomic scope" value="Bacteria"/>
</dbReference>
<feature type="transmembrane region" description="Helical" evidence="1">
    <location>
        <begin position="173"/>
        <end position="194"/>
    </location>
</feature>
<reference evidence="2 3" key="1">
    <citation type="submission" date="2013-04" db="EMBL/GenBank/DDBJ databases">
        <title>The Genome Sequence of Treponema maltophilum ATCC 51939.</title>
        <authorList>
            <consortium name="The Broad Institute Genomics Platform"/>
            <person name="Earl A."/>
            <person name="Ward D."/>
            <person name="Feldgarden M."/>
            <person name="Gevers D."/>
            <person name="Leonetti C."/>
            <person name="Blanton J.M."/>
            <person name="Dewhirst F.E."/>
            <person name="Izard J."/>
            <person name="Walker B."/>
            <person name="Young S."/>
            <person name="Zeng Q."/>
            <person name="Gargeya S."/>
            <person name="Fitzgerald M."/>
            <person name="Haas B."/>
            <person name="Abouelleil A."/>
            <person name="Allen A.W."/>
            <person name="Alvarado L."/>
            <person name="Arachchi H.M."/>
            <person name="Berlin A.M."/>
            <person name="Chapman S.B."/>
            <person name="Gainer-Dewar J."/>
            <person name="Goldberg J."/>
            <person name="Griggs A."/>
            <person name="Gujja S."/>
            <person name="Hansen M."/>
            <person name="Howarth C."/>
            <person name="Imamovic A."/>
            <person name="Ireland A."/>
            <person name="Larimer J."/>
            <person name="McCowan C."/>
            <person name="Murphy C."/>
            <person name="Pearson M."/>
            <person name="Poon T.W."/>
            <person name="Priest M."/>
            <person name="Roberts A."/>
            <person name="Saif S."/>
            <person name="Shea T."/>
            <person name="Sisk P."/>
            <person name="Sykes S."/>
            <person name="Wortman J."/>
            <person name="Nusbaum C."/>
            <person name="Birren B."/>
        </authorList>
    </citation>
    <scope>NUCLEOTIDE SEQUENCE [LARGE SCALE GENOMIC DNA]</scope>
    <source>
        <strain evidence="2 3">ATCC 51939</strain>
    </source>
</reference>
<feature type="transmembrane region" description="Helical" evidence="1">
    <location>
        <begin position="246"/>
        <end position="263"/>
    </location>
</feature>